<dbReference type="GO" id="GO:0006351">
    <property type="term" value="P:DNA-templated transcription"/>
    <property type="evidence" value="ECO:0007669"/>
    <property type="project" value="TreeGrafter"/>
</dbReference>
<dbReference type="SUPFAM" id="SSF53850">
    <property type="entry name" value="Periplasmic binding protein-like II"/>
    <property type="match status" value="1"/>
</dbReference>
<accession>A0A508WP62</accession>
<dbReference type="GO" id="GO:0003700">
    <property type="term" value="F:DNA-binding transcription factor activity"/>
    <property type="evidence" value="ECO:0007669"/>
    <property type="project" value="InterPro"/>
</dbReference>
<dbReference type="GO" id="GO:0043565">
    <property type="term" value="F:sequence-specific DNA binding"/>
    <property type="evidence" value="ECO:0007669"/>
    <property type="project" value="TreeGrafter"/>
</dbReference>
<keyword evidence="4" id="KW-0804">Transcription</keyword>
<organism evidence="6">
    <name type="scientific">Sinorhizobium medicae</name>
    <dbReference type="NCBI Taxonomy" id="110321"/>
    <lineage>
        <taxon>Bacteria</taxon>
        <taxon>Pseudomonadati</taxon>
        <taxon>Pseudomonadota</taxon>
        <taxon>Alphaproteobacteria</taxon>
        <taxon>Hyphomicrobiales</taxon>
        <taxon>Rhizobiaceae</taxon>
        <taxon>Sinorhizobium/Ensifer group</taxon>
        <taxon>Sinorhizobium</taxon>
    </lineage>
</organism>
<gene>
    <name evidence="6" type="ORF">EMEDMD4_1070003</name>
</gene>
<proteinExistence type="inferred from homology"/>
<dbReference type="Pfam" id="PF00126">
    <property type="entry name" value="HTH_1"/>
    <property type="match status" value="1"/>
</dbReference>
<dbReference type="InterPro" id="IPR000847">
    <property type="entry name" value="LysR_HTH_N"/>
</dbReference>
<evidence type="ECO:0000259" key="5">
    <source>
        <dbReference type="PROSITE" id="PS50931"/>
    </source>
</evidence>
<dbReference type="RefSeq" id="WP_180161308.1">
    <property type="nucleotide sequence ID" value="NZ_CABFNB010000010.1"/>
</dbReference>
<evidence type="ECO:0000256" key="4">
    <source>
        <dbReference type="ARBA" id="ARBA00023163"/>
    </source>
</evidence>
<dbReference type="PANTHER" id="PTHR30537:SF68">
    <property type="entry name" value="TRANSCRIPTIONAL REGULATOR-RELATED"/>
    <property type="match status" value="1"/>
</dbReference>
<comment type="similarity">
    <text evidence="1">Belongs to the LysR transcriptional regulatory family.</text>
</comment>
<sequence>MLRDFSDTVAFVTVVKEGSFTAAARALRTPKNRISRKVQELEARLGAQLLLRTTRSIQLTEAGSLYFDRCRTFVENIEDAEHAVAELQARPYGWLRITAPYWLGTRVFAPLISEFRTSYPEVWPQLMLGHEVRDIVSENIDIAFRLWDGSLPDSSLVARRLGELPLGVFASPSYIDAHGRPSHPSELIDRSCLVTEVYYEKPTVAWPLIRDGERRDYPVRPTAVASDPEGLHSFLLDGGGLQLTSELRLRDDLAAGRVVRVLPEWSGPAPTLYAVRAGGRVLPPKVKAFLDFLEARLRLDNMDLP</sequence>
<dbReference type="InterPro" id="IPR058163">
    <property type="entry name" value="LysR-type_TF_proteobact-type"/>
</dbReference>
<dbReference type="PANTHER" id="PTHR30537">
    <property type="entry name" value="HTH-TYPE TRANSCRIPTIONAL REGULATOR"/>
    <property type="match status" value="1"/>
</dbReference>
<evidence type="ECO:0000256" key="1">
    <source>
        <dbReference type="ARBA" id="ARBA00009437"/>
    </source>
</evidence>
<dbReference type="InterPro" id="IPR036388">
    <property type="entry name" value="WH-like_DNA-bd_sf"/>
</dbReference>
<dbReference type="InterPro" id="IPR005119">
    <property type="entry name" value="LysR_subst-bd"/>
</dbReference>
<reference evidence="6" key="1">
    <citation type="submission" date="2019-06" db="EMBL/GenBank/DDBJ databases">
        <authorList>
            <person name="Le Quere A."/>
            <person name="Colella S."/>
        </authorList>
    </citation>
    <scope>NUCLEOTIDE SEQUENCE</scope>
    <source>
        <strain evidence="6">EmedicaeMD41</strain>
    </source>
</reference>
<dbReference type="InterPro" id="IPR036390">
    <property type="entry name" value="WH_DNA-bd_sf"/>
</dbReference>
<keyword evidence="3" id="KW-0238">DNA-binding</keyword>
<dbReference type="Pfam" id="PF03466">
    <property type="entry name" value="LysR_substrate"/>
    <property type="match status" value="1"/>
</dbReference>
<dbReference type="PROSITE" id="PS50931">
    <property type="entry name" value="HTH_LYSR"/>
    <property type="match status" value="1"/>
</dbReference>
<keyword evidence="2" id="KW-0805">Transcription regulation</keyword>
<dbReference type="Gene3D" id="3.40.190.290">
    <property type="match status" value="1"/>
</dbReference>
<protein>
    <submittedName>
        <fullName evidence="6">Transcriptional regulator</fullName>
    </submittedName>
</protein>
<dbReference type="EMBL" id="CABFNB010000010">
    <property type="protein sequence ID" value="VTZ59385.1"/>
    <property type="molecule type" value="Genomic_DNA"/>
</dbReference>
<evidence type="ECO:0000256" key="3">
    <source>
        <dbReference type="ARBA" id="ARBA00023125"/>
    </source>
</evidence>
<dbReference type="Proteomes" id="UP000507954">
    <property type="component" value="Unassembled WGS sequence"/>
</dbReference>
<dbReference type="FunFam" id="1.10.10.10:FF:000001">
    <property type="entry name" value="LysR family transcriptional regulator"/>
    <property type="match status" value="1"/>
</dbReference>
<evidence type="ECO:0000256" key="2">
    <source>
        <dbReference type="ARBA" id="ARBA00023015"/>
    </source>
</evidence>
<evidence type="ECO:0000313" key="6">
    <source>
        <dbReference type="EMBL" id="VTZ59385.1"/>
    </source>
</evidence>
<dbReference type="AlphaFoldDB" id="A0A508WP62"/>
<dbReference type="Gene3D" id="1.10.10.10">
    <property type="entry name" value="Winged helix-like DNA-binding domain superfamily/Winged helix DNA-binding domain"/>
    <property type="match status" value="1"/>
</dbReference>
<feature type="domain" description="HTH lysR-type" evidence="5">
    <location>
        <begin position="1"/>
        <end position="60"/>
    </location>
</feature>
<name>A0A508WP62_9HYPH</name>
<dbReference type="SUPFAM" id="SSF46785">
    <property type="entry name" value="Winged helix' DNA-binding domain"/>
    <property type="match status" value="1"/>
</dbReference>
<dbReference type="CDD" id="cd08422">
    <property type="entry name" value="PBP2_CrgA_like"/>
    <property type="match status" value="1"/>
</dbReference>